<protein>
    <submittedName>
        <fullName evidence="1">Uncharacterized protein</fullName>
    </submittedName>
</protein>
<dbReference type="AlphaFoldDB" id="A0A6C0KB94"/>
<sequence length="137" mass="15428">MEKLQKLSAEFAVKYGGQSYFITPPNSWPGCFVMHRDGVSMIEVSYDSENHFINAVRCGKMTAELCGYVSITLAYIAESLLQRGRTFDIIFPHEFVEKGDTLHEMLVLMRVNGTEGEDRRVSLKDLSSSALALLEEL</sequence>
<dbReference type="EMBL" id="MN740840">
    <property type="protein sequence ID" value="QHU14451.1"/>
    <property type="molecule type" value="Genomic_DNA"/>
</dbReference>
<organism evidence="1">
    <name type="scientific">viral metagenome</name>
    <dbReference type="NCBI Taxonomy" id="1070528"/>
    <lineage>
        <taxon>unclassified sequences</taxon>
        <taxon>metagenomes</taxon>
        <taxon>organismal metagenomes</taxon>
    </lineage>
</organism>
<proteinExistence type="predicted"/>
<reference evidence="1" key="1">
    <citation type="journal article" date="2020" name="Nature">
        <title>Giant virus diversity and host interactions through global metagenomics.</title>
        <authorList>
            <person name="Schulz F."/>
            <person name="Roux S."/>
            <person name="Paez-Espino D."/>
            <person name="Jungbluth S."/>
            <person name="Walsh D.A."/>
            <person name="Denef V.J."/>
            <person name="McMahon K.D."/>
            <person name="Konstantinidis K.T."/>
            <person name="Eloe-Fadrosh E.A."/>
            <person name="Kyrpides N.C."/>
            <person name="Woyke T."/>
        </authorList>
    </citation>
    <scope>NUCLEOTIDE SEQUENCE</scope>
    <source>
        <strain evidence="1">GVMAG-S-1102113-118</strain>
    </source>
</reference>
<evidence type="ECO:0000313" key="1">
    <source>
        <dbReference type="EMBL" id="QHU14451.1"/>
    </source>
</evidence>
<name>A0A6C0KB94_9ZZZZ</name>
<accession>A0A6C0KB94</accession>